<feature type="transmembrane region" description="Helical" evidence="1">
    <location>
        <begin position="283"/>
        <end position="302"/>
    </location>
</feature>
<reference evidence="3 4" key="1">
    <citation type="submission" date="2024-03" db="EMBL/GenBank/DDBJ databases">
        <title>The Acrasis kona genome and developmental transcriptomes reveal deep origins of eukaryotic multicellular pathways.</title>
        <authorList>
            <person name="Sheikh S."/>
            <person name="Fu C.-J."/>
            <person name="Brown M.W."/>
            <person name="Baldauf S.L."/>
        </authorList>
    </citation>
    <scope>NUCLEOTIDE SEQUENCE [LARGE SCALE GENOMIC DNA]</scope>
    <source>
        <strain evidence="3 4">ATCC MYA-3509</strain>
    </source>
</reference>
<dbReference type="InterPro" id="IPR012171">
    <property type="entry name" value="Fatty_acid_desaturase"/>
</dbReference>
<dbReference type="EMBL" id="JAOPGA020000708">
    <property type="protein sequence ID" value="KAL0480946.1"/>
    <property type="molecule type" value="Genomic_DNA"/>
</dbReference>
<evidence type="ECO:0000259" key="2">
    <source>
        <dbReference type="PROSITE" id="PS50255"/>
    </source>
</evidence>
<comment type="caution">
    <text evidence="3">The sequence shown here is derived from an EMBL/GenBank/DDBJ whole genome shotgun (WGS) entry which is preliminary data.</text>
</comment>
<dbReference type="GO" id="GO:0016020">
    <property type="term" value="C:membrane"/>
    <property type="evidence" value="ECO:0007669"/>
    <property type="project" value="TreeGrafter"/>
</dbReference>
<sequence length="485" mass="56067">MAPNATEANLATDIPVSEHASKVRMIKWEEIRRHKSEDSPWLVINGKVYDVTEFQKRHPGGDMILLGAGRHSTELYLSHHPSYVLESKMLDKYYIGDVEGEEQIHDKSKGVHHDLFTGMKAAHLYDPKSQTDFYKVLRRRVEETLKKNGKKPRDDPEMYTKTVISLVVWFILYYSIHFYFENYFASLACAIVWGFANANIGMSVMHDGNHGGYSDSPVINRIMGGMFDFLGGSSFVWKMIHSVGHHVHTNVQELDPDIHTAEPHFRRIKPIQHQRWWYRYQHIYLPVLYCVLLPELFIRDFVAMFKGSWGGVPFQPAPTREWVIFWSTKAWFMIYLFVLPIWHCGSVMRVVSINLVALLIAGELLVLMFQVNHVTEAAISFNVNEKGIVEKDWAISQTEGSSNFAAGSWLWNHISGGLNHQTEHHLFPTISHVHYPMLHPVVMKTCKEFGVKYNNYPSFWDAIKGHFKLLKDMGAQGIKYDYHVE</sequence>
<dbReference type="InterPro" id="IPR005804">
    <property type="entry name" value="FA_desaturase_dom"/>
</dbReference>
<dbReference type="Gene3D" id="3.10.120.10">
    <property type="entry name" value="Cytochrome b5-like heme/steroid binding domain"/>
    <property type="match status" value="1"/>
</dbReference>
<proteinExistence type="predicted"/>
<gene>
    <name evidence="3" type="ORF">AKO1_013606</name>
</gene>
<keyword evidence="1" id="KW-1133">Transmembrane helix</keyword>
<dbReference type="Pfam" id="PF00173">
    <property type="entry name" value="Cyt-b5"/>
    <property type="match status" value="1"/>
</dbReference>
<evidence type="ECO:0000313" key="4">
    <source>
        <dbReference type="Proteomes" id="UP001431209"/>
    </source>
</evidence>
<keyword evidence="1" id="KW-0812">Transmembrane</keyword>
<organism evidence="3 4">
    <name type="scientific">Acrasis kona</name>
    <dbReference type="NCBI Taxonomy" id="1008807"/>
    <lineage>
        <taxon>Eukaryota</taxon>
        <taxon>Discoba</taxon>
        <taxon>Heterolobosea</taxon>
        <taxon>Tetramitia</taxon>
        <taxon>Eutetramitia</taxon>
        <taxon>Acrasidae</taxon>
        <taxon>Acrasis</taxon>
    </lineage>
</organism>
<dbReference type="CDD" id="cd03506">
    <property type="entry name" value="Delta6-FADS-like"/>
    <property type="match status" value="1"/>
</dbReference>
<accession>A0AAW2YVH9</accession>
<name>A0AAW2YVH9_9EUKA</name>
<keyword evidence="1" id="KW-0472">Membrane</keyword>
<feature type="transmembrane region" description="Helical" evidence="1">
    <location>
        <begin position="182"/>
        <end position="200"/>
    </location>
</feature>
<dbReference type="InterPro" id="IPR036400">
    <property type="entry name" value="Cyt_B5-like_heme/steroid_sf"/>
</dbReference>
<dbReference type="GO" id="GO:0006636">
    <property type="term" value="P:unsaturated fatty acid biosynthetic process"/>
    <property type="evidence" value="ECO:0007669"/>
    <property type="project" value="UniProtKB-ARBA"/>
</dbReference>
<dbReference type="PROSITE" id="PS50255">
    <property type="entry name" value="CYTOCHROME_B5_2"/>
    <property type="match status" value="1"/>
</dbReference>
<feature type="domain" description="Cytochrome b5 heme-binding" evidence="2">
    <location>
        <begin position="23"/>
        <end position="99"/>
    </location>
</feature>
<dbReference type="PANTHER" id="PTHR19353">
    <property type="entry name" value="FATTY ACID DESATURASE 2"/>
    <property type="match status" value="1"/>
</dbReference>
<dbReference type="Proteomes" id="UP001431209">
    <property type="component" value="Unassembled WGS sequence"/>
</dbReference>
<feature type="transmembrane region" description="Helical" evidence="1">
    <location>
        <begin position="322"/>
        <end position="343"/>
    </location>
</feature>
<keyword evidence="4" id="KW-1185">Reference proteome</keyword>
<feature type="transmembrane region" description="Helical" evidence="1">
    <location>
        <begin position="350"/>
        <end position="371"/>
    </location>
</feature>
<dbReference type="PIRSF" id="PIRSF015921">
    <property type="entry name" value="FA_sphinglp_des"/>
    <property type="match status" value="1"/>
</dbReference>
<dbReference type="Pfam" id="PF00487">
    <property type="entry name" value="FA_desaturase"/>
    <property type="match status" value="1"/>
</dbReference>
<dbReference type="SMART" id="SM01117">
    <property type="entry name" value="Cyt-b5"/>
    <property type="match status" value="1"/>
</dbReference>
<dbReference type="PANTHER" id="PTHR19353:SF19">
    <property type="entry name" value="DELTA(5) FATTY ACID DESATURASE C-RELATED"/>
    <property type="match status" value="1"/>
</dbReference>
<evidence type="ECO:0000256" key="1">
    <source>
        <dbReference type="SAM" id="Phobius"/>
    </source>
</evidence>
<protein>
    <submittedName>
        <fullName evidence="3">Fatty acid desaturase FADB</fullName>
    </submittedName>
</protein>
<feature type="transmembrane region" description="Helical" evidence="1">
    <location>
        <begin position="158"/>
        <end position="176"/>
    </location>
</feature>
<dbReference type="SUPFAM" id="SSF55856">
    <property type="entry name" value="Cytochrome b5-like heme/steroid binding domain"/>
    <property type="match status" value="1"/>
</dbReference>
<dbReference type="GO" id="GO:0016717">
    <property type="term" value="F:oxidoreductase activity, acting on paired donors, with oxidation of a pair of donors resulting in the reduction of molecular oxygen to two molecules of water"/>
    <property type="evidence" value="ECO:0007669"/>
    <property type="project" value="UniProtKB-ARBA"/>
</dbReference>
<dbReference type="InterPro" id="IPR001199">
    <property type="entry name" value="Cyt_B5-like_heme/steroid-bd"/>
</dbReference>
<evidence type="ECO:0000313" key="3">
    <source>
        <dbReference type="EMBL" id="KAL0480946.1"/>
    </source>
</evidence>
<dbReference type="GO" id="GO:0042759">
    <property type="term" value="P:long-chain fatty acid biosynthetic process"/>
    <property type="evidence" value="ECO:0007669"/>
    <property type="project" value="UniProtKB-ARBA"/>
</dbReference>
<dbReference type="AlphaFoldDB" id="A0AAW2YVH9"/>